<evidence type="ECO:0000256" key="8">
    <source>
        <dbReference type="ARBA" id="ARBA00023136"/>
    </source>
</evidence>
<evidence type="ECO:0000256" key="6">
    <source>
        <dbReference type="ARBA" id="ARBA00022989"/>
    </source>
</evidence>
<dbReference type="EMBL" id="JABEVU030000001">
    <property type="protein sequence ID" value="MDB0579578.1"/>
    <property type="molecule type" value="Genomic_DNA"/>
</dbReference>
<feature type="transmembrane region" description="Helical" evidence="9">
    <location>
        <begin position="197"/>
        <end position="217"/>
    </location>
</feature>
<dbReference type="InterPro" id="IPR036721">
    <property type="entry name" value="RCK_C_sf"/>
</dbReference>
<dbReference type="Gene3D" id="3.40.50.720">
    <property type="entry name" value="NAD(P)-binding Rossmann-like Domain"/>
    <property type="match status" value="1"/>
</dbReference>
<dbReference type="EMBL" id="JXII01000002">
    <property type="protein sequence ID" value="KIH71502.1"/>
    <property type="molecule type" value="Genomic_DNA"/>
</dbReference>
<feature type="transmembrane region" description="Helical" evidence="9">
    <location>
        <begin position="238"/>
        <end position="270"/>
    </location>
</feature>
<dbReference type="Gene3D" id="1.20.1530.20">
    <property type="match status" value="1"/>
</dbReference>
<keyword evidence="8 9" id="KW-0472">Membrane</keyword>
<accession>A0A0C2E860</accession>
<evidence type="ECO:0000313" key="13">
    <source>
        <dbReference type="Proteomes" id="UP000031546"/>
    </source>
</evidence>
<dbReference type="InterPro" id="IPR038770">
    <property type="entry name" value="Na+/solute_symporter_sf"/>
</dbReference>
<dbReference type="RefSeq" id="WP_040104966.1">
    <property type="nucleotide sequence ID" value="NZ_JABEVU030000001.1"/>
</dbReference>
<evidence type="ECO:0000313" key="14">
    <source>
        <dbReference type="Proteomes" id="UP000527860"/>
    </source>
</evidence>
<dbReference type="GO" id="GO:0015297">
    <property type="term" value="F:antiporter activity"/>
    <property type="evidence" value="ECO:0007669"/>
    <property type="project" value="UniProtKB-KW"/>
</dbReference>
<evidence type="ECO:0000313" key="11">
    <source>
        <dbReference type="EMBL" id="KIH71502.1"/>
    </source>
</evidence>
<comment type="similarity">
    <text evidence="2">Belongs to the monovalent cation:proton antiporter 2 (CPA2) transporter (TC 2.A.37) family.</text>
</comment>
<keyword evidence="3" id="KW-0813">Transport</keyword>
<feature type="transmembrane region" description="Helical" evidence="9">
    <location>
        <begin position="135"/>
        <end position="155"/>
    </location>
</feature>
<dbReference type="GO" id="GO:1902600">
    <property type="term" value="P:proton transmembrane transport"/>
    <property type="evidence" value="ECO:0007669"/>
    <property type="project" value="InterPro"/>
</dbReference>
<dbReference type="Proteomes" id="UP000031546">
    <property type="component" value="Unassembled WGS sequence"/>
</dbReference>
<dbReference type="InterPro" id="IPR036291">
    <property type="entry name" value="NAD(P)-bd_dom_sf"/>
</dbReference>
<keyword evidence="14" id="KW-1185">Reference proteome</keyword>
<dbReference type="Pfam" id="PF02080">
    <property type="entry name" value="TrkA_C"/>
    <property type="match status" value="1"/>
</dbReference>
<dbReference type="STRING" id="45670.SN16_02170"/>
<evidence type="ECO:0000256" key="5">
    <source>
        <dbReference type="ARBA" id="ARBA00022692"/>
    </source>
</evidence>
<dbReference type="InterPro" id="IPR006037">
    <property type="entry name" value="RCK_C"/>
</dbReference>
<keyword evidence="7" id="KW-0406">Ion transport</keyword>
<evidence type="ECO:0000256" key="3">
    <source>
        <dbReference type="ARBA" id="ARBA00022448"/>
    </source>
</evidence>
<dbReference type="GO" id="GO:0008324">
    <property type="term" value="F:monoatomic cation transmembrane transporter activity"/>
    <property type="evidence" value="ECO:0007669"/>
    <property type="project" value="InterPro"/>
</dbReference>
<feature type="transmembrane region" description="Helical" evidence="9">
    <location>
        <begin position="167"/>
        <end position="191"/>
    </location>
</feature>
<dbReference type="GeneID" id="77844343"/>
<organism evidence="11 13">
    <name type="scientific">Salinicoccus roseus</name>
    <dbReference type="NCBI Taxonomy" id="45670"/>
    <lineage>
        <taxon>Bacteria</taxon>
        <taxon>Bacillati</taxon>
        <taxon>Bacillota</taxon>
        <taxon>Bacilli</taxon>
        <taxon>Bacillales</taxon>
        <taxon>Staphylococcaceae</taxon>
        <taxon>Salinicoccus</taxon>
    </lineage>
</organism>
<gene>
    <name evidence="12" type="ORF">F7P68_0003470</name>
    <name evidence="11" type="ORF">SN16_02170</name>
</gene>
<dbReference type="OrthoDB" id="9793589at2"/>
<reference evidence="11 13" key="1">
    <citation type="submission" date="2015-01" db="EMBL/GenBank/DDBJ databases">
        <title>Genome sequences of high lactate-tolerant strain Salinicoccus roseus W12 with industrial interest.</title>
        <authorList>
            <person name="Wang H."/>
            <person name="Yu B."/>
        </authorList>
    </citation>
    <scope>NUCLEOTIDE SEQUENCE [LARGE SCALE GENOMIC DNA]</scope>
    <source>
        <strain evidence="11 13">W12</strain>
    </source>
</reference>
<dbReference type="Proteomes" id="UP000527860">
    <property type="component" value="Unassembled WGS sequence"/>
</dbReference>
<feature type="transmembrane region" description="Helical" evidence="9">
    <location>
        <begin position="312"/>
        <end position="337"/>
    </location>
</feature>
<dbReference type="PROSITE" id="PS51202">
    <property type="entry name" value="RCK_C"/>
    <property type="match status" value="1"/>
</dbReference>
<dbReference type="AlphaFoldDB" id="A0A0C2E860"/>
<dbReference type="GO" id="GO:0006813">
    <property type="term" value="P:potassium ion transport"/>
    <property type="evidence" value="ECO:0007669"/>
    <property type="project" value="InterPro"/>
</dbReference>
<name>A0A0C2E860_9STAP</name>
<keyword evidence="6 9" id="KW-1133">Transmembrane helix</keyword>
<feature type="transmembrane region" description="Helical" evidence="9">
    <location>
        <begin position="343"/>
        <end position="363"/>
    </location>
</feature>
<feature type="transmembrane region" description="Helical" evidence="9">
    <location>
        <begin position="6"/>
        <end position="24"/>
    </location>
</feature>
<comment type="subcellular location">
    <subcellularLocation>
        <location evidence="1">Membrane</location>
        <topology evidence="1">Multi-pass membrane protein</topology>
    </subcellularLocation>
</comment>
<reference evidence="12" key="2">
    <citation type="submission" date="2020-04" db="EMBL/GenBank/DDBJ databases">
        <authorList>
            <person name="Tanveer F."/>
            <person name="Xie Y."/>
            <person name="Shinwari Z.K."/>
        </authorList>
    </citation>
    <scope>NUCLEOTIDE SEQUENCE</scope>
    <source>
        <strain evidence="12">MOSEL-ME25</strain>
    </source>
</reference>
<evidence type="ECO:0000259" key="10">
    <source>
        <dbReference type="PROSITE" id="PS51202"/>
    </source>
</evidence>
<feature type="domain" description="RCK C-terminal" evidence="10">
    <location>
        <begin position="537"/>
        <end position="618"/>
    </location>
</feature>
<dbReference type="Gene3D" id="3.30.70.1450">
    <property type="entry name" value="Regulator of K+ conductance, C-terminal domain"/>
    <property type="match status" value="1"/>
</dbReference>
<proteinExistence type="inferred from homology"/>
<dbReference type="GO" id="GO:0016020">
    <property type="term" value="C:membrane"/>
    <property type="evidence" value="ECO:0007669"/>
    <property type="project" value="UniProtKB-SubCell"/>
</dbReference>
<dbReference type="SUPFAM" id="SSF51735">
    <property type="entry name" value="NAD(P)-binding Rossmann-fold domains"/>
    <property type="match status" value="1"/>
</dbReference>
<dbReference type="PANTHER" id="PTHR43562:SF1">
    <property type="entry name" value="NA(+)_H(+) ANTIPORTER YJBQ-RELATED"/>
    <property type="match status" value="1"/>
</dbReference>
<dbReference type="PANTHER" id="PTHR43562">
    <property type="entry name" value="NAPA-TYPE SODIUM/HYDROGEN ANTIPORTER"/>
    <property type="match status" value="1"/>
</dbReference>
<evidence type="ECO:0000256" key="9">
    <source>
        <dbReference type="SAM" id="Phobius"/>
    </source>
</evidence>
<dbReference type="InterPro" id="IPR006153">
    <property type="entry name" value="Cation/H_exchanger_TM"/>
</dbReference>
<reference evidence="12" key="3">
    <citation type="submission" date="2022-12" db="EMBL/GenBank/DDBJ databases">
        <title>Genome analysis and biological profiling of marine Salinicoccus roseus MOSEL-ME25.</title>
        <authorList>
            <person name="Mirza F.T."/>
            <person name="Xie Y."/>
            <person name="Shinwari Z.K."/>
        </authorList>
    </citation>
    <scope>NUCLEOTIDE SEQUENCE</scope>
    <source>
        <strain evidence="12">MOSEL-ME25</strain>
    </source>
</reference>
<feature type="transmembrane region" description="Helical" evidence="9">
    <location>
        <begin position="375"/>
        <end position="396"/>
    </location>
</feature>
<dbReference type="Pfam" id="PF00999">
    <property type="entry name" value="Na_H_Exchanger"/>
    <property type="match status" value="1"/>
</dbReference>
<feature type="transmembrane region" description="Helical" evidence="9">
    <location>
        <begin position="282"/>
        <end position="300"/>
    </location>
</feature>
<keyword evidence="5 9" id="KW-0812">Transmembrane</keyword>
<feature type="transmembrane region" description="Helical" evidence="9">
    <location>
        <begin position="62"/>
        <end position="84"/>
    </location>
</feature>
<protein>
    <submittedName>
        <fullName evidence="12">Cation:proton antiporter</fullName>
    </submittedName>
    <submittedName>
        <fullName evidence="11">Sodium:proton antiporter</fullName>
    </submittedName>
</protein>
<evidence type="ECO:0000256" key="7">
    <source>
        <dbReference type="ARBA" id="ARBA00023065"/>
    </source>
</evidence>
<evidence type="ECO:0000256" key="4">
    <source>
        <dbReference type="ARBA" id="ARBA00022449"/>
    </source>
</evidence>
<evidence type="ECO:0000313" key="12">
    <source>
        <dbReference type="EMBL" id="MDB0579578.1"/>
    </source>
</evidence>
<comment type="caution">
    <text evidence="11">The sequence shown here is derived from an EMBL/GenBank/DDBJ whole genome shotgun (WGS) entry which is preliminary data.</text>
</comment>
<evidence type="ECO:0000256" key="1">
    <source>
        <dbReference type="ARBA" id="ARBA00004141"/>
    </source>
</evidence>
<sequence>MEHGPSVVSLAIVVLAALLTPILISRLKVSFLPVVVAEIIVGVIIGRSFLNIVDASDPWLNILSTLGFIFLMFLSGLEIDFDAFTQKSTGQKKSKVLKRPLPNTLLLTTGIFLGILTLSLLFALMMRGFGVFDDIFLLVIIISTISLGVVVPTLKEANLITTQMGQIILLVAVIADLATMIMLAFYSQLYADASQPIWLMTILVGFAILFYLLGRVMNQSHFIKQLNSGTMQIGIRGVFALIIMLVALAEGVGAENILGAFIAGCIVSLLKPDQDIVHKLDSFGYGFFIPIFFIMVGVDLDLPSLFSDSRVFILIPVLLLAFLLSKLVPVLVLLRYFDAKRVTAAGFLLTSTLSLIIAAAVIAEQIGMITNAESGMFILSAVIACIITPAIFRQLYPEGENEDRVINVTVFGNNQLTVPVAHSIAGGLYHVKLVFHKNYSDSRERSTDNLSFHEIPEYSEEALDEIEAFDADIVVLGANDSDINWRVAEMADKKGVERIIYRVDDPTQESAVKERGYELFSTMLSSKTLLRGLIESPNMMQLLSDEDTAIYEIQMNNYRYDEMLLRNFPFTGDIIFLRILRGQESLVPHGDTPLHVDDRIFMTGSREYVEELKRELELY</sequence>
<feature type="transmembrane region" description="Helical" evidence="9">
    <location>
        <begin position="31"/>
        <end position="50"/>
    </location>
</feature>
<keyword evidence="4" id="KW-0050">Antiport</keyword>
<evidence type="ECO:0000256" key="2">
    <source>
        <dbReference type="ARBA" id="ARBA00005551"/>
    </source>
</evidence>
<feature type="transmembrane region" description="Helical" evidence="9">
    <location>
        <begin position="105"/>
        <end position="129"/>
    </location>
</feature>
<dbReference type="SUPFAM" id="SSF116726">
    <property type="entry name" value="TrkA C-terminal domain-like"/>
    <property type="match status" value="1"/>
</dbReference>